<dbReference type="SUPFAM" id="SSF50249">
    <property type="entry name" value="Nucleic acid-binding proteins"/>
    <property type="match status" value="1"/>
</dbReference>
<dbReference type="Proteomes" id="UP001058271">
    <property type="component" value="Chromosome"/>
</dbReference>
<dbReference type="Pfam" id="PF01796">
    <property type="entry name" value="OB_ChsH2_C"/>
    <property type="match status" value="1"/>
</dbReference>
<evidence type="ECO:0000259" key="3">
    <source>
        <dbReference type="Pfam" id="PF12172"/>
    </source>
</evidence>
<gene>
    <name evidence="4" type="ORF">Drose_23765</name>
</gene>
<evidence type="ECO:0000259" key="2">
    <source>
        <dbReference type="Pfam" id="PF01796"/>
    </source>
</evidence>
<evidence type="ECO:0000313" key="4">
    <source>
        <dbReference type="EMBL" id="UWZ34252.1"/>
    </source>
</evidence>
<feature type="domain" description="ChsH2 rubredoxin-like zinc ribbon" evidence="3">
    <location>
        <begin position="17"/>
        <end position="51"/>
    </location>
</feature>
<feature type="compositionally biased region" description="Basic and acidic residues" evidence="1">
    <location>
        <begin position="133"/>
        <end position="154"/>
    </location>
</feature>
<dbReference type="InterPro" id="IPR022002">
    <property type="entry name" value="ChsH2_Znr"/>
</dbReference>
<accession>A0ABY5YYD8</accession>
<dbReference type="InterPro" id="IPR002878">
    <property type="entry name" value="ChsH2_C"/>
</dbReference>
<sequence length="154" mass="16796">MTAPEVPPADEVTQDWWAATTEHRLVVQSCGSCDGVQHPPRALCIHCGSTERLGWRAASGTGTVDSFTVVHRAPRAGLEVPYVVARVRLDEGPILLTRLEGRDAGDEWVVDDRVRVAWADLPDGRALPVFHPVEGEPDRAEVPAAERQHRGLPA</sequence>
<dbReference type="PANTHER" id="PTHR34075">
    <property type="entry name" value="BLR3430 PROTEIN"/>
    <property type="match status" value="1"/>
</dbReference>
<dbReference type="Gene3D" id="6.10.30.10">
    <property type="match status" value="1"/>
</dbReference>
<keyword evidence="5" id="KW-1185">Reference proteome</keyword>
<reference evidence="4" key="1">
    <citation type="submission" date="2021-04" db="EMBL/GenBank/DDBJ databases">
        <title>Biosynthetic gene clusters of Dactylosporangioum roseum.</title>
        <authorList>
            <person name="Hartkoorn R.C."/>
            <person name="Beaudoing E."/>
            <person name="Hot D."/>
            <person name="Moureu S."/>
        </authorList>
    </citation>
    <scope>NUCLEOTIDE SEQUENCE</scope>
    <source>
        <strain evidence="4">NRRL B-16295</strain>
    </source>
</reference>
<feature type="region of interest" description="Disordered" evidence="1">
    <location>
        <begin position="131"/>
        <end position="154"/>
    </location>
</feature>
<evidence type="ECO:0000313" key="5">
    <source>
        <dbReference type="Proteomes" id="UP001058271"/>
    </source>
</evidence>
<protein>
    <submittedName>
        <fullName evidence="4">Zn-ribbon domain-containing OB-fold protein</fullName>
    </submittedName>
</protein>
<dbReference type="Pfam" id="PF12172">
    <property type="entry name" value="zf-ChsH2"/>
    <property type="match status" value="1"/>
</dbReference>
<feature type="domain" description="ChsH2 C-terminal OB-fold" evidence="2">
    <location>
        <begin position="55"/>
        <end position="118"/>
    </location>
</feature>
<dbReference type="InterPro" id="IPR012340">
    <property type="entry name" value="NA-bd_OB-fold"/>
</dbReference>
<name>A0ABY5YYD8_9ACTN</name>
<dbReference type="PANTHER" id="PTHR34075:SF5">
    <property type="entry name" value="BLR3430 PROTEIN"/>
    <property type="match status" value="1"/>
</dbReference>
<organism evidence="4 5">
    <name type="scientific">Dactylosporangium roseum</name>
    <dbReference type="NCBI Taxonomy" id="47989"/>
    <lineage>
        <taxon>Bacteria</taxon>
        <taxon>Bacillati</taxon>
        <taxon>Actinomycetota</taxon>
        <taxon>Actinomycetes</taxon>
        <taxon>Micromonosporales</taxon>
        <taxon>Micromonosporaceae</taxon>
        <taxon>Dactylosporangium</taxon>
    </lineage>
</organism>
<evidence type="ECO:0000256" key="1">
    <source>
        <dbReference type="SAM" id="MobiDB-lite"/>
    </source>
</evidence>
<dbReference type="RefSeq" id="WP_260723556.1">
    <property type="nucleotide sequence ID" value="NZ_BAAABS010000025.1"/>
</dbReference>
<dbReference type="EMBL" id="CP073721">
    <property type="protein sequence ID" value="UWZ34252.1"/>
    <property type="molecule type" value="Genomic_DNA"/>
</dbReference>
<proteinExistence type="predicted"/>
<dbReference type="InterPro" id="IPR052513">
    <property type="entry name" value="Thioester_dehydratase-like"/>
</dbReference>